<reference evidence="1 2" key="1">
    <citation type="journal article" date="2019" name="Sci. Rep.">
        <title>Orb-weaving spider Araneus ventricosus genome elucidates the spidroin gene catalogue.</title>
        <authorList>
            <person name="Kono N."/>
            <person name="Nakamura H."/>
            <person name="Ohtoshi R."/>
            <person name="Moran D.A.P."/>
            <person name="Shinohara A."/>
            <person name="Yoshida Y."/>
            <person name="Fujiwara M."/>
            <person name="Mori M."/>
            <person name="Tomita M."/>
            <person name="Arakawa K."/>
        </authorList>
    </citation>
    <scope>NUCLEOTIDE SEQUENCE [LARGE SCALE GENOMIC DNA]</scope>
</reference>
<dbReference type="AlphaFoldDB" id="A0A4Y2JDF9"/>
<dbReference type="OrthoDB" id="6414029at2759"/>
<protein>
    <submittedName>
        <fullName evidence="1">Uncharacterized protein</fullName>
    </submittedName>
</protein>
<organism evidence="1 2">
    <name type="scientific">Araneus ventricosus</name>
    <name type="common">Orbweaver spider</name>
    <name type="synonym">Epeira ventricosa</name>
    <dbReference type="NCBI Taxonomy" id="182803"/>
    <lineage>
        <taxon>Eukaryota</taxon>
        <taxon>Metazoa</taxon>
        <taxon>Ecdysozoa</taxon>
        <taxon>Arthropoda</taxon>
        <taxon>Chelicerata</taxon>
        <taxon>Arachnida</taxon>
        <taxon>Araneae</taxon>
        <taxon>Araneomorphae</taxon>
        <taxon>Entelegynae</taxon>
        <taxon>Araneoidea</taxon>
        <taxon>Araneidae</taxon>
        <taxon>Araneus</taxon>
    </lineage>
</organism>
<dbReference type="EMBL" id="BGPR01189586">
    <property type="protein sequence ID" value="GBM87448.1"/>
    <property type="molecule type" value="Genomic_DNA"/>
</dbReference>
<accession>A0A4Y2JDF9</accession>
<dbReference type="Proteomes" id="UP000499080">
    <property type="component" value="Unassembled WGS sequence"/>
</dbReference>
<keyword evidence="2" id="KW-1185">Reference proteome</keyword>
<name>A0A4Y2JDF9_ARAVE</name>
<proteinExistence type="predicted"/>
<gene>
    <name evidence="1" type="ORF">AVEN_195192_1</name>
</gene>
<sequence>MKVPECDSNICQPTLAAMNITCSKNDGSLKVDKMYDFFRFKSNIVDTNVFLPPSGVFCNVRNKNKFPGLPGYFSFTYDLTNERKGTDRASGAFTVHQKVCIIRGHHLLSLLLL</sequence>
<evidence type="ECO:0000313" key="1">
    <source>
        <dbReference type="EMBL" id="GBM87448.1"/>
    </source>
</evidence>
<evidence type="ECO:0000313" key="2">
    <source>
        <dbReference type="Proteomes" id="UP000499080"/>
    </source>
</evidence>
<comment type="caution">
    <text evidence="1">The sequence shown here is derived from an EMBL/GenBank/DDBJ whole genome shotgun (WGS) entry which is preliminary data.</text>
</comment>